<dbReference type="Gene3D" id="2.40.128.480">
    <property type="entry name" value="Rhodococcus equi virulence-associated protein"/>
    <property type="match status" value="1"/>
</dbReference>
<gene>
    <name evidence="1" type="ORF">CALCODRAFT_505487</name>
</gene>
<organism evidence="1 2">
    <name type="scientific">Calocera cornea HHB12733</name>
    <dbReference type="NCBI Taxonomy" id="1353952"/>
    <lineage>
        <taxon>Eukaryota</taxon>
        <taxon>Fungi</taxon>
        <taxon>Dikarya</taxon>
        <taxon>Basidiomycota</taxon>
        <taxon>Agaricomycotina</taxon>
        <taxon>Dacrymycetes</taxon>
        <taxon>Dacrymycetales</taxon>
        <taxon>Dacrymycetaceae</taxon>
        <taxon>Calocera</taxon>
    </lineage>
</organism>
<dbReference type="InParanoid" id="A0A165K695"/>
<keyword evidence="2" id="KW-1185">Reference proteome</keyword>
<evidence type="ECO:0000313" key="2">
    <source>
        <dbReference type="Proteomes" id="UP000076842"/>
    </source>
</evidence>
<sequence length="173" mass="18692">MSKPHADDVMESQLYSLLARHDQIESVVPNIDTVVPRLLAELGGYQASTKAKVKVSSLVFMSDLSFTFEGIKKTFEGKNVGVPLVGGGCAYGTLYYNDLRDLEGKCELQIITTILALNINFLHSGKTFATFIGMMRNSADECKQPDEKSAGVYPGLSAANGIFSGQGKWSSDA</sequence>
<dbReference type="InterPro" id="IPR008810">
    <property type="entry name" value="R_equi_Vir"/>
</dbReference>
<dbReference type="OrthoDB" id="3339134at2759"/>
<protein>
    <submittedName>
        <fullName evidence="1">Uncharacterized protein</fullName>
    </submittedName>
</protein>
<dbReference type="AlphaFoldDB" id="A0A165K695"/>
<name>A0A165K695_9BASI</name>
<reference evidence="1 2" key="1">
    <citation type="journal article" date="2016" name="Mol. Biol. Evol.">
        <title>Comparative Genomics of Early-Diverging Mushroom-Forming Fungi Provides Insights into the Origins of Lignocellulose Decay Capabilities.</title>
        <authorList>
            <person name="Nagy L.G."/>
            <person name="Riley R."/>
            <person name="Tritt A."/>
            <person name="Adam C."/>
            <person name="Daum C."/>
            <person name="Floudas D."/>
            <person name="Sun H."/>
            <person name="Yadav J.S."/>
            <person name="Pangilinan J."/>
            <person name="Larsson K.H."/>
            <person name="Matsuura K."/>
            <person name="Barry K."/>
            <person name="Labutti K."/>
            <person name="Kuo R."/>
            <person name="Ohm R.A."/>
            <person name="Bhattacharya S.S."/>
            <person name="Shirouzu T."/>
            <person name="Yoshinaga Y."/>
            <person name="Martin F.M."/>
            <person name="Grigoriev I.V."/>
            <person name="Hibbett D.S."/>
        </authorList>
    </citation>
    <scope>NUCLEOTIDE SEQUENCE [LARGE SCALE GENOMIC DNA]</scope>
    <source>
        <strain evidence="1 2">HHB12733</strain>
    </source>
</reference>
<dbReference type="Pfam" id="PF05526">
    <property type="entry name" value="R_equi_Vir"/>
    <property type="match status" value="1"/>
</dbReference>
<evidence type="ECO:0000313" key="1">
    <source>
        <dbReference type="EMBL" id="KZT62739.1"/>
    </source>
</evidence>
<accession>A0A165K695</accession>
<dbReference type="InterPro" id="IPR038625">
    <property type="entry name" value="R_equi_Vir_sf"/>
</dbReference>
<dbReference type="EMBL" id="KV423915">
    <property type="protein sequence ID" value="KZT62739.1"/>
    <property type="molecule type" value="Genomic_DNA"/>
</dbReference>
<dbReference type="Proteomes" id="UP000076842">
    <property type="component" value="Unassembled WGS sequence"/>
</dbReference>
<proteinExistence type="predicted"/>